<gene>
    <name evidence="8" type="ORF">NMOB1V02_LOCUS7940</name>
</gene>
<organism evidence="8">
    <name type="scientific">Notodromas monacha</name>
    <dbReference type="NCBI Taxonomy" id="399045"/>
    <lineage>
        <taxon>Eukaryota</taxon>
        <taxon>Metazoa</taxon>
        <taxon>Ecdysozoa</taxon>
        <taxon>Arthropoda</taxon>
        <taxon>Crustacea</taxon>
        <taxon>Oligostraca</taxon>
        <taxon>Ostracoda</taxon>
        <taxon>Podocopa</taxon>
        <taxon>Podocopida</taxon>
        <taxon>Cypridocopina</taxon>
        <taxon>Cypridoidea</taxon>
        <taxon>Cyprididae</taxon>
        <taxon>Notodromas</taxon>
    </lineage>
</organism>
<feature type="domain" description="Chromo" evidence="7">
    <location>
        <begin position="13"/>
        <end position="82"/>
    </location>
</feature>
<feature type="compositionally biased region" description="Basic and acidic residues" evidence="6">
    <location>
        <begin position="100"/>
        <end position="113"/>
    </location>
</feature>
<feature type="region of interest" description="Disordered" evidence="6">
    <location>
        <begin position="304"/>
        <end position="335"/>
    </location>
</feature>
<feature type="region of interest" description="Disordered" evidence="6">
    <location>
        <begin position="358"/>
        <end position="379"/>
    </location>
</feature>
<evidence type="ECO:0000259" key="7">
    <source>
        <dbReference type="SMART" id="SM00298"/>
    </source>
</evidence>
<proteinExistence type="predicted"/>
<dbReference type="AlphaFoldDB" id="A0A7R9BTI7"/>
<dbReference type="GO" id="GO:0005634">
    <property type="term" value="C:nucleus"/>
    <property type="evidence" value="ECO:0007669"/>
    <property type="project" value="UniProtKB-SubCell"/>
</dbReference>
<evidence type="ECO:0000256" key="2">
    <source>
        <dbReference type="ARBA" id="ARBA00022853"/>
    </source>
</evidence>
<dbReference type="SMART" id="SM00298">
    <property type="entry name" value="CHROMO"/>
    <property type="match status" value="1"/>
</dbReference>
<dbReference type="Gene3D" id="2.30.30.140">
    <property type="match status" value="1"/>
</dbReference>
<accession>A0A7R9BTI7</accession>
<keyword evidence="4" id="KW-0804">Transcription</keyword>
<evidence type="ECO:0000256" key="4">
    <source>
        <dbReference type="ARBA" id="ARBA00023163"/>
    </source>
</evidence>
<dbReference type="PANTHER" id="PTHR10880:SF48">
    <property type="entry name" value="MORTALITY FACTOR 4 LIKE 2"/>
    <property type="match status" value="1"/>
</dbReference>
<keyword evidence="3" id="KW-0805">Transcription regulation</keyword>
<dbReference type="EMBL" id="OA884089">
    <property type="protein sequence ID" value="CAD7280278.1"/>
    <property type="molecule type" value="Genomic_DNA"/>
</dbReference>
<feature type="compositionally biased region" description="Basic residues" evidence="6">
    <location>
        <begin position="365"/>
        <end position="377"/>
    </location>
</feature>
<evidence type="ECO:0000256" key="5">
    <source>
        <dbReference type="ARBA" id="ARBA00023242"/>
    </source>
</evidence>
<evidence type="ECO:0000256" key="1">
    <source>
        <dbReference type="ARBA" id="ARBA00004123"/>
    </source>
</evidence>
<evidence type="ECO:0000313" key="8">
    <source>
        <dbReference type="EMBL" id="CAD7280278.1"/>
    </source>
</evidence>
<sequence>MDAHENVRILPKFHEGQEVLCRDNNASLLYDARVLLVKYRRGRFEYYIHYKYWKKSWDAWVTADRLLERSKENLSQQRFLFGKHPSPKVKLFSKKCLNKSSKDPVNDSSDEKTSQSSSSADEAGTEQTARDEFEETVAEGECPARSMSASPAKDAGDCRRTPHISVLQLKSFDPGDSGAENQRERSLSPRSDASFSSSTTSRDVVGKLRPRLDRKLPIRRRNQFRRAPSTRSETPDDARVVKAEAGVTREEQPASMTAACVEGASTGSLTTCESPDPILVEVPRPSARRAVAFRPLDIHTISLLPPTTTPVAGGGGSDAEDEEDEDDDDGPALPANECNFIVPDALVALAPVHVRPELSGERSNKMKRKRRGRKRFRVHDADVSDDESEQYIMLDEDEEEDEYLCPLGLIFPRKLKEVLYDDWEKVRLEVMLPLGEPAATIEEILNQFELSKLSTLKRGTQEWFEMRSYLAVILEIIDGIYAMQFLYQFERPMHTQKTRRKATLKPTNMYGGVGLCRVLSKIGRIVCFSHPESSEARKSIATLLQELIDFVAQRTDLYCTFQEYYFAPPDYLRAYLPPSDDRDFRFHAGGRITQGY</sequence>
<evidence type="ECO:0000256" key="6">
    <source>
        <dbReference type="SAM" id="MobiDB-lite"/>
    </source>
</evidence>
<dbReference type="InterPro" id="IPR000953">
    <property type="entry name" value="Chromo/chromo_shadow_dom"/>
</dbReference>
<dbReference type="EMBL" id="CAJPEX010002052">
    <property type="protein sequence ID" value="CAG0920430.1"/>
    <property type="molecule type" value="Genomic_DNA"/>
</dbReference>
<keyword evidence="9" id="KW-1185">Reference proteome</keyword>
<dbReference type="InterPro" id="IPR053820">
    <property type="entry name" value="MSL3_chromo-like"/>
</dbReference>
<dbReference type="Gene3D" id="1.10.274.30">
    <property type="entry name" value="MRG domain"/>
    <property type="match status" value="1"/>
</dbReference>
<feature type="region of interest" description="Disordered" evidence="6">
    <location>
        <begin position="98"/>
        <end position="211"/>
    </location>
</feature>
<dbReference type="GO" id="GO:0006355">
    <property type="term" value="P:regulation of DNA-templated transcription"/>
    <property type="evidence" value="ECO:0007669"/>
    <property type="project" value="InterPro"/>
</dbReference>
<dbReference type="PANTHER" id="PTHR10880">
    <property type="entry name" value="MORTALITY FACTOR 4-LIKE PROTEIN"/>
    <property type="match status" value="1"/>
</dbReference>
<evidence type="ECO:0000256" key="3">
    <source>
        <dbReference type="ARBA" id="ARBA00023015"/>
    </source>
</evidence>
<dbReference type="OrthoDB" id="124855at2759"/>
<dbReference type="SUPFAM" id="SSF54160">
    <property type="entry name" value="Chromo domain-like"/>
    <property type="match status" value="1"/>
</dbReference>
<dbReference type="InterPro" id="IPR008676">
    <property type="entry name" value="MRG"/>
</dbReference>
<evidence type="ECO:0000313" key="9">
    <source>
        <dbReference type="Proteomes" id="UP000678499"/>
    </source>
</evidence>
<dbReference type="Proteomes" id="UP000678499">
    <property type="component" value="Unassembled WGS sequence"/>
</dbReference>
<protein>
    <recommendedName>
        <fullName evidence="7">Chromo domain-containing protein</fullName>
    </recommendedName>
</protein>
<keyword evidence="2" id="KW-0156">Chromatin regulator</keyword>
<name>A0A7R9BTI7_9CRUS</name>
<dbReference type="GO" id="GO:0006325">
    <property type="term" value="P:chromatin organization"/>
    <property type="evidence" value="ECO:0007669"/>
    <property type="project" value="UniProtKB-KW"/>
</dbReference>
<dbReference type="InterPro" id="IPR016197">
    <property type="entry name" value="Chromo-like_dom_sf"/>
</dbReference>
<feature type="compositionally biased region" description="Low complexity" evidence="6">
    <location>
        <begin position="188"/>
        <end position="202"/>
    </location>
</feature>
<comment type="subcellular location">
    <subcellularLocation>
        <location evidence="1">Nucleus</location>
    </subcellularLocation>
</comment>
<keyword evidence="5" id="KW-0539">Nucleus</keyword>
<dbReference type="InterPro" id="IPR026541">
    <property type="entry name" value="MRG_dom"/>
</dbReference>
<dbReference type="PROSITE" id="PS51640">
    <property type="entry name" value="MRG"/>
    <property type="match status" value="1"/>
</dbReference>
<dbReference type="InterPro" id="IPR038217">
    <property type="entry name" value="MRG_C_sf"/>
</dbReference>
<dbReference type="GO" id="GO:0035267">
    <property type="term" value="C:NuA4 histone acetyltransferase complex"/>
    <property type="evidence" value="ECO:0007669"/>
    <property type="project" value="TreeGrafter"/>
</dbReference>
<feature type="compositionally biased region" description="Acidic residues" evidence="6">
    <location>
        <begin position="318"/>
        <end position="330"/>
    </location>
</feature>
<dbReference type="Pfam" id="PF05712">
    <property type="entry name" value="MRG"/>
    <property type="match status" value="1"/>
</dbReference>
<reference evidence="8" key="1">
    <citation type="submission" date="2020-11" db="EMBL/GenBank/DDBJ databases">
        <authorList>
            <person name="Tran Van P."/>
        </authorList>
    </citation>
    <scope>NUCLEOTIDE SEQUENCE</scope>
</reference>
<dbReference type="Pfam" id="PF22732">
    <property type="entry name" value="MSL3_chromo-like"/>
    <property type="match status" value="1"/>
</dbReference>